<organism evidence="2 3">
    <name type="scientific">Herbiconiux oxytropis</name>
    <dbReference type="NCBI Taxonomy" id="2970915"/>
    <lineage>
        <taxon>Bacteria</taxon>
        <taxon>Bacillati</taxon>
        <taxon>Actinomycetota</taxon>
        <taxon>Actinomycetes</taxon>
        <taxon>Micrococcales</taxon>
        <taxon>Microbacteriaceae</taxon>
        <taxon>Herbiconiux</taxon>
    </lineage>
</organism>
<keyword evidence="3" id="KW-1185">Reference proteome</keyword>
<protein>
    <submittedName>
        <fullName evidence="2">Uncharacterized protein</fullName>
    </submittedName>
</protein>
<dbReference type="EMBL" id="JANLCK010000003">
    <property type="protein sequence ID" value="MCS5725447.1"/>
    <property type="molecule type" value="Genomic_DNA"/>
</dbReference>
<sequence>MAEAFTDSRPAAVLATPAAVVSLAPYALRGVLWEAADGDGMVLFGRHRAALDAALAVGLVLTGSVIGIGVLVLIASAAGPVGLLVALAILLVLFGLVGIGGLLLLSASPSALTTTVGRETPGGHRWSAVALAQRPGTRLSALLLARSLVARVPAGDVVVAVAGTPELAAGYERLGFARGRGARVHLVVPA</sequence>
<accession>A0AA41XCD8</accession>
<feature type="transmembrane region" description="Helical" evidence="1">
    <location>
        <begin position="12"/>
        <end position="32"/>
    </location>
</feature>
<feature type="transmembrane region" description="Helical" evidence="1">
    <location>
        <begin position="53"/>
        <end position="75"/>
    </location>
</feature>
<keyword evidence="1" id="KW-1133">Transmembrane helix</keyword>
<evidence type="ECO:0000313" key="3">
    <source>
        <dbReference type="Proteomes" id="UP001165587"/>
    </source>
</evidence>
<evidence type="ECO:0000313" key="2">
    <source>
        <dbReference type="EMBL" id="MCS5725447.1"/>
    </source>
</evidence>
<proteinExistence type="predicted"/>
<dbReference type="Proteomes" id="UP001165587">
    <property type="component" value="Unassembled WGS sequence"/>
</dbReference>
<gene>
    <name evidence="2" type="ORF">N1028_06010</name>
</gene>
<dbReference type="AlphaFoldDB" id="A0AA41XCD8"/>
<name>A0AA41XCD8_9MICO</name>
<dbReference type="RefSeq" id="WP_259525951.1">
    <property type="nucleotide sequence ID" value="NZ_JANLCK010000003.1"/>
</dbReference>
<keyword evidence="1" id="KW-0472">Membrane</keyword>
<reference evidence="2" key="1">
    <citation type="submission" date="2022-08" db="EMBL/GenBank/DDBJ databases">
        <authorList>
            <person name="Deng Y."/>
            <person name="Han X.-F."/>
            <person name="Zhang Y.-Q."/>
        </authorList>
    </citation>
    <scope>NUCLEOTIDE SEQUENCE</scope>
    <source>
        <strain evidence="2">CPCC 203407</strain>
    </source>
</reference>
<feature type="transmembrane region" description="Helical" evidence="1">
    <location>
        <begin position="81"/>
        <end position="105"/>
    </location>
</feature>
<keyword evidence="1" id="KW-0812">Transmembrane</keyword>
<comment type="caution">
    <text evidence="2">The sequence shown here is derived from an EMBL/GenBank/DDBJ whole genome shotgun (WGS) entry which is preliminary data.</text>
</comment>
<evidence type="ECO:0000256" key="1">
    <source>
        <dbReference type="SAM" id="Phobius"/>
    </source>
</evidence>